<sequence>MRAYGRRHRRWRRHGQPLLLVDDRPGLIDVLAALGRCAYRYRSELAPLTLAAALDLTALWLHAAHSRGWGWALVVTGAAALLAFLRGVPWGATRSEERTYATVVTVVGGGWLTAATALGPGQRPIQILLLVATVTGGIPWWAHRRRRARVRVDRTIQAWPDLAEQIGLAGSRVLSAVVDVWGWRARMTLRAGQTVADVIAHVPAIESGLGTRPGAVRVEPDPAHAGRFVMRVLAEDPHANAVPWPGPAAGSVSDPIRLGVFEDATDVRVPMLRRHVLIGGIAGAGKSGILNVIIGNLVACPDVVLWGIDLKGGMELRPWAPCLARLATTPTEAAAMLRDAVQVLEARARAMGDSSARLWLPTERAPALVIVIDEYAELADHAPAAVESADSVARRGRAVAVTLLAATQRPTQQAMGKGAVRSQMDVRLCLRVRERRDTDLILGQGMLTAGWHAHTLDAPGKFLVSAEGFGQPRRARAYLVTDENVRACAERYAPERPDLDQLSADAIETGADDVLDPDLLPGTDPEDTFWAALADAPDQGLSVPQLMQLTGMRRTWIYDRLQVHATADRVVQVNRGRWRAADA</sequence>
<protein>
    <submittedName>
        <fullName evidence="6">Cell division protein FtsK</fullName>
    </submittedName>
</protein>
<dbReference type="SUPFAM" id="SSF52540">
    <property type="entry name" value="P-loop containing nucleoside triphosphate hydrolases"/>
    <property type="match status" value="1"/>
</dbReference>
<dbReference type="InterPro" id="IPR027417">
    <property type="entry name" value="P-loop_NTPase"/>
</dbReference>
<dbReference type="Proteomes" id="UP001519863">
    <property type="component" value="Unassembled WGS sequence"/>
</dbReference>
<name>A0ABS7AVI4_9ACTN</name>
<proteinExistence type="predicted"/>
<dbReference type="GO" id="GO:0051301">
    <property type="term" value="P:cell division"/>
    <property type="evidence" value="ECO:0007669"/>
    <property type="project" value="UniProtKB-KW"/>
</dbReference>
<dbReference type="InterPro" id="IPR050206">
    <property type="entry name" value="FtsK/SpoIIIE/SftA"/>
</dbReference>
<keyword evidence="4" id="KW-0472">Membrane</keyword>
<evidence type="ECO:0000256" key="3">
    <source>
        <dbReference type="PROSITE-ProRule" id="PRU00289"/>
    </source>
</evidence>
<evidence type="ECO:0000313" key="6">
    <source>
        <dbReference type="EMBL" id="MBW6432411.1"/>
    </source>
</evidence>
<dbReference type="Pfam" id="PF01580">
    <property type="entry name" value="FtsK_SpoIIIE"/>
    <property type="match status" value="1"/>
</dbReference>
<feature type="domain" description="FtsK" evidence="5">
    <location>
        <begin position="253"/>
        <end position="439"/>
    </location>
</feature>
<gene>
    <name evidence="6" type="ORF">KZ829_01460</name>
</gene>
<dbReference type="InterPro" id="IPR002543">
    <property type="entry name" value="FtsK_dom"/>
</dbReference>
<dbReference type="RefSeq" id="WP_220142062.1">
    <property type="nucleotide sequence ID" value="NZ_JAHXZI010000001.1"/>
</dbReference>
<dbReference type="EMBL" id="JAHXZI010000001">
    <property type="protein sequence ID" value="MBW6432411.1"/>
    <property type="molecule type" value="Genomic_DNA"/>
</dbReference>
<dbReference type="InterPro" id="IPR003593">
    <property type="entry name" value="AAA+_ATPase"/>
</dbReference>
<feature type="transmembrane region" description="Helical" evidence="4">
    <location>
        <begin position="100"/>
        <end position="119"/>
    </location>
</feature>
<keyword evidence="6" id="KW-0131">Cell cycle</keyword>
<feature type="transmembrane region" description="Helical" evidence="4">
    <location>
        <begin position="69"/>
        <end position="88"/>
    </location>
</feature>
<dbReference type="PANTHER" id="PTHR22683">
    <property type="entry name" value="SPORULATION PROTEIN RELATED"/>
    <property type="match status" value="1"/>
</dbReference>
<keyword evidence="1 3" id="KW-0547">Nucleotide-binding</keyword>
<keyword evidence="2 3" id="KW-0067">ATP-binding</keyword>
<dbReference type="SMART" id="SM00382">
    <property type="entry name" value="AAA"/>
    <property type="match status" value="1"/>
</dbReference>
<evidence type="ECO:0000313" key="7">
    <source>
        <dbReference type="Proteomes" id="UP001519863"/>
    </source>
</evidence>
<evidence type="ECO:0000256" key="2">
    <source>
        <dbReference type="ARBA" id="ARBA00022840"/>
    </source>
</evidence>
<feature type="transmembrane region" description="Helical" evidence="4">
    <location>
        <begin position="45"/>
        <end position="63"/>
    </location>
</feature>
<feature type="binding site" evidence="3">
    <location>
        <begin position="280"/>
        <end position="287"/>
    </location>
    <ligand>
        <name>ATP</name>
        <dbReference type="ChEBI" id="CHEBI:30616"/>
    </ligand>
</feature>
<dbReference type="PROSITE" id="PS50901">
    <property type="entry name" value="FTSK"/>
    <property type="match status" value="1"/>
</dbReference>
<keyword evidence="6" id="KW-0132">Cell division</keyword>
<keyword evidence="4" id="KW-1133">Transmembrane helix</keyword>
<evidence type="ECO:0000256" key="4">
    <source>
        <dbReference type="SAM" id="Phobius"/>
    </source>
</evidence>
<comment type="caution">
    <text evidence="6">The sequence shown here is derived from an EMBL/GenBank/DDBJ whole genome shotgun (WGS) entry which is preliminary data.</text>
</comment>
<dbReference type="PANTHER" id="PTHR22683:SF41">
    <property type="entry name" value="DNA TRANSLOCASE FTSK"/>
    <property type="match status" value="1"/>
</dbReference>
<evidence type="ECO:0000259" key="5">
    <source>
        <dbReference type="PROSITE" id="PS50901"/>
    </source>
</evidence>
<feature type="transmembrane region" description="Helical" evidence="4">
    <location>
        <begin position="125"/>
        <end position="142"/>
    </location>
</feature>
<accession>A0ABS7AVI4</accession>
<organism evidence="6 7">
    <name type="scientific">Actinoplanes hulinensis</name>
    <dbReference type="NCBI Taxonomy" id="1144547"/>
    <lineage>
        <taxon>Bacteria</taxon>
        <taxon>Bacillati</taxon>
        <taxon>Actinomycetota</taxon>
        <taxon>Actinomycetes</taxon>
        <taxon>Micromonosporales</taxon>
        <taxon>Micromonosporaceae</taxon>
        <taxon>Actinoplanes</taxon>
    </lineage>
</organism>
<keyword evidence="4" id="KW-0812">Transmembrane</keyword>
<dbReference type="Gene3D" id="3.40.50.300">
    <property type="entry name" value="P-loop containing nucleotide triphosphate hydrolases"/>
    <property type="match status" value="1"/>
</dbReference>
<reference evidence="6 7" key="1">
    <citation type="journal article" date="2013" name="Antonie Van Leeuwenhoek">
        <title>Actinoplanes hulinensis sp. nov., a novel actinomycete isolated from soybean root (Glycine max (L.) Merr).</title>
        <authorList>
            <person name="Shen Y."/>
            <person name="Liu C."/>
            <person name="Wang X."/>
            <person name="Zhao J."/>
            <person name="Jia F."/>
            <person name="Zhang Y."/>
            <person name="Wang L."/>
            <person name="Yang D."/>
            <person name="Xiang W."/>
        </authorList>
    </citation>
    <scope>NUCLEOTIDE SEQUENCE [LARGE SCALE GENOMIC DNA]</scope>
    <source>
        <strain evidence="6 7">NEAU-M9</strain>
    </source>
</reference>
<keyword evidence="7" id="KW-1185">Reference proteome</keyword>
<evidence type="ECO:0000256" key="1">
    <source>
        <dbReference type="ARBA" id="ARBA00022741"/>
    </source>
</evidence>